<protein>
    <submittedName>
        <fullName evidence="3">Uncharacterized protein</fullName>
    </submittedName>
</protein>
<gene>
    <name evidence="2" type="ORF">J8657_15970</name>
    <name evidence="3" type="ORF">LF929_010695</name>
</gene>
<dbReference type="EMBL" id="CP162670">
    <property type="protein sequence ID" value="XDL22781.1"/>
    <property type="molecule type" value="Genomic_DNA"/>
</dbReference>
<dbReference type="AlphaFoldDB" id="A0AB39ILS8"/>
<accession>A0AB39ILS8</accession>
<evidence type="ECO:0000256" key="1">
    <source>
        <dbReference type="SAM" id="MobiDB-lite"/>
    </source>
</evidence>
<reference evidence="2 4" key="1">
    <citation type="submission" date="2021-04" db="EMBL/GenBank/DDBJ databases">
        <title>Genomic and host-range diversity within the Dickeya zeae complex, identification of D. zeae and D. oryzae members, proposal of two novel subspecies D. zeae subsp. zeae subsp. nov. and D. zeae subsp. dombae subsp. nov.</title>
        <authorList>
            <person name="Van Gijsegem F."/>
            <person name="Hugouvieux-Cotte-Pattat N."/>
        </authorList>
    </citation>
    <scope>NUCLEOTIDE SEQUENCE [LARGE SCALE GENOMIC DNA]</scope>
    <source>
        <strain evidence="2 4">FVG03</strain>
    </source>
</reference>
<reference evidence="3" key="2">
    <citation type="submission" date="2024-07" db="EMBL/GenBank/DDBJ databases">
        <authorList>
            <person name="Pedron J."/>
        </authorList>
    </citation>
    <scope>NUCLEOTIDE SEQUENCE</scope>
    <source>
        <strain evidence="3">A003-S1-M15</strain>
    </source>
</reference>
<evidence type="ECO:0000313" key="4">
    <source>
        <dbReference type="Proteomes" id="UP000810130"/>
    </source>
</evidence>
<evidence type="ECO:0000313" key="2">
    <source>
        <dbReference type="EMBL" id="MBP2859097.1"/>
    </source>
</evidence>
<dbReference type="Proteomes" id="UP000810130">
    <property type="component" value="Unassembled WGS sequence"/>
</dbReference>
<dbReference type="GeneID" id="302582144"/>
<feature type="compositionally biased region" description="Basic and acidic residues" evidence="1">
    <location>
        <begin position="1"/>
        <end position="10"/>
    </location>
</feature>
<evidence type="ECO:0000313" key="3">
    <source>
        <dbReference type="EMBL" id="XDL22781.1"/>
    </source>
</evidence>
<proteinExistence type="predicted"/>
<feature type="region of interest" description="Disordered" evidence="1">
    <location>
        <begin position="1"/>
        <end position="27"/>
    </location>
</feature>
<name>A0AB39ILS8_9GAMM</name>
<dbReference type="RefSeq" id="WP_050570675.1">
    <property type="nucleotide sequence ID" value="NZ_CM001972.1"/>
</dbReference>
<dbReference type="EMBL" id="JAGJWX010000025">
    <property type="protein sequence ID" value="MBP2859097.1"/>
    <property type="molecule type" value="Genomic_DNA"/>
</dbReference>
<keyword evidence="4" id="KW-1185">Reference proteome</keyword>
<sequence length="525" mass="57101">MSHDSEKKETSASADVRKQKHSREAINRDQIRTVTALAEDEIVQRFGSASAEYLKGYRGIDNETGQRFAKGLADVTNHKVNPDYATQNIKQQAGFSAEISTTSRDNAEAIINGDTTRTIRSDDLPVFGRNHNVVDRVKIQDGVIVEGSQSQMKFVGDRDELFKKIAKEDGKFARYRGVKLELPSEQIPGASKHCYECAANLREQASQVEAAGKTDLADKFRREADNYEQLADNICDSGLTTEEAIFYREHPNIATAMDIARTSHRAGIEGAKTGAIVGGAISLVVNIFNVAQQKKSLGEAIEDVAVDITKATAVGYGSAFAGSAIKAGLQQSESQVLRSIAGTTAPALAVNICLSLGLSIKRYVNDEIDEVELLNEIGEKGAGMLSSSMMAALGQVAIPVPVVGAAIGGMIGYTLSSMFYQSALEAARGVALSRERLARVSAIEVEARLHIAKQQALFDEFTAREIPQLRRDTQRLFKVLSDGADNVDILVFAINDFASLLGKQLQFQNRSEFDDFMRSDKPLIL</sequence>
<organism evidence="3">
    <name type="scientific">Dickeya oryzae</name>
    <dbReference type="NCBI Taxonomy" id="1240404"/>
    <lineage>
        <taxon>Bacteria</taxon>
        <taxon>Pseudomonadati</taxon>
        <taxon>Pseudomonadota</taxon>
        <taxon>Gammaproteobacteria</taxon>
        <taxon>Enterobacterales</taxon>
        <taxon>Pectobacteriaceae</taxon>
        <taxon>Dickeya</taxon>
    </lineage>
</organism>